<dbReference type="Pfam" id="PF10374">
    <property type="entry name" value="EST1"/>
    <property type="match status" value="1"/>
</dbReference>
<dbReference type="AlphaFoldDB" id="A0AAJ5YYT2"/>
<protein>
    <submittedName>
        <fullName evidence="3">Uncharacterized protein</fullName>
    </submittedName>
</protein>
<gene>
    <name evidence="3" type="ORF">MYAM1_003943</name>
</gene>
<dbReference type="SUPFAM" id="SSF48452">
    <property type="entry name" value="TPR-like"/>
    <property type="match status" value="1"/>
</dbReference>
<name>A0AAJ5YYT2_9BASI</name>
<proteinExistence type="predicted"/>
<dbReference type="Gene3D" id="1.25.40.10">
    <property type="entry name" value="Tetratricopeptide repeat domain"/>
    <property type="match status" value="1"/>
</dbReference>
<dbReference type="InterPro" id="IPR011990">
    <property type="entry name" value="TPR-like_helical_dom_sf"/>
</dbReference>
<dbReference type="InterPro" id="IPR019458">
    <property type="entry name" value="Est1-like_N"/>
</dbReference>
<organism evidence="3 4">
    <name type="scientific">Malassezia yamatoensis</name>
    <dbReference type="NCBI Taxonomy" id="253288"/>
    <lineage>
        <taxon>Eukaryota</taxon>
        <taxon>Fungi</taxon>
        <taxon>Dikarya</taxon>
        <taxon>Basidiomycota</taxon>
        <taxon>Ustilaginomycotina</taxon>
        <taxon>Malasseziomycetes</taxon>
        <taxon>Malasseziales</taxon>
        <taxon>Malasseziaceae</taxon>
        <taxon>Malassezia</taxon>
    </lineage>
</organism>
<dbReference type="InterPro" id="IPR045153">
    <property type="entry name" value="Est1/Ebs1-like"/>
</dbReference>
<reference evidence="3 4" key="1">
    <citation type="submission" date="2023-03" db="EMBL/GenBank/DDBJ databases">
        <title>Mating type loci evolution in Malassezia.</title>
        <authorList>
            <person name="Coelho M.A."/>
        </authorList>
    </citation>
    <scope>NUCLEOTIDE SEQUENCE [LARGE SCALE GENOMIC DNA]</scope>
    <source>
        <strain evidence="3 4">CBS 9725</strain>
    </source>
</reference>
<feature type="domain" description="Telomerase activating protein Est1-like N-terminal" evidence="2">
    <location>
        <begin position="91"/>
        <end position="238"/>
    </location>
</feature>
<dbReference type="Proteomes" id="UP001219567">
    <property type="component" value="Chromosome 7"/>
</dbReference>
<sequence length="578" mass="66558">MADGLSSTSQALRTNQLEEHVSENASKLWREAQSNKRRLDSMLKFTHFGTTRAGPEPFEMDVQLARTSLRNLYLALLLYETSLDDKWNVSMLLWNHTTYAVIAAFQEQLAKLEIEICNAETKRHKAPKNQRRSAKLHEFEHALHQFIQFLRIELLFWQDLIMRVVRVFHWENIAPLLGSLDLLDTDLLREQNSNVAYQQDFQDRDTFACGSYGPTLSQISLRLLQRLLMFCGDLERFIELKTHKPWFLIKRRNKHTFPIPYDFSCAQKWYRAAQQIPTNSGTPARKLALVAAESGDCFKALLHNYRALCMTDPDEKARNQLQSLLGGMRRKPDLCRSNTTSSDVAFKLCSYNQSNTVDEKCVMATLVLHTHLFHSEDLAQILKSAKELLEHLDLVRERIADSTFSILDLLISLICAKSLGTSTCLPAIIVQFVSLFCVWTRQALDEKNPRLLLRALPATRIGLKWLYVNDETARLLCNQTAKYCAQDFLELDRRGGELHKTLQSEIIPNYRASYISLLDAIPPNLCRNRRWFAEDTDLHTLAPFRDVLHPPTVRQSPQDTTSYLEDLLADSYTLNTAH</sequence>
<dbReference type="EMBL" id="CP119949">
    <property type="protein sequence ID" value="WFD01182.1"/>
    <property type="molecule type" value="Genomic_DNA"/>
</dbReference>
<dbReference type="PANTHER" id="PTHR15696">
    <property type="entry name" value="SMG-7 SUPPRESSOR WITH MORPHOLOGICAL EFFECT ON GENITALIA PROTEIN 7"/>
    <property type="match status" value="1"/>
</dbReference>
<evidence type="ECO:0000313" key="4">
    <source>
        <dbReference type="Proteomes" id="UP001219567"/>
    </source>
</evidence>
<accession>A0AAJ5YYT2</accession>
<evidence type="ECO:0000259" key="2">
    <source>
        <dbReference type="Pfam" id="PF10374"/>
    </source>
</evidence>
<feature type="domain" description="DNA/RNA-binding" evidence="1">
    <location>
        <begin position="266"/>
        <end position="480"/>
    </location>
</feature>
<dbReference type="Pfam" id="PF10373">
    <property type="entry name" value="EST1_DNA_bind"/>
    <property type="match status" value="1"/>
</dbReference>
<evidence type="ECO:0000313" key="3">
    <source>
        <dbReference type="EMBL" id="WFD01182.1"/>
    </source>
</evidence>
<evidence type="ECO:0000259" key="1">
    <source>
        <dbReference type="Pfam" id="PF10373"/>
    </source>
</evidence>
<dbReference type="PANTHER" id="PTHR15696:SF36">
    <property type="entry name" value="NONSENSE-MEDIATED MRNA DECAY FACTOR"/>
    <property type="match status" value="1"/>
</dbReference>
<keyword evidence="4" id="KW-1185">Reference proteome</keyword>
<dbReference type="InterPro" id="IPR018834">
    <property type="entry name" value="DNA/RNA-bd_Est1-type"/>
</dbReference>